<evidence type="ECO:0000313" key="3">
    <source>
        <dbReference type="Proteomes" id="UP000281406"/>
    </source>
</evidence>
<feature type="compositionally biased region" description="Polar residues" evidence="1">
    <location>
        <begin position="40"/>
        <end position="52"/>
    </location>
</feature>
<comment type="caution">
    <text evidence="2">The sequence shown here is derived from an EMBL/GenBank/DDBJ whole genome shotgun (WGS) entry which is preliminary data.</text>
</comment>
<gene>
    <name evidence="2" type="ORF">DPX16_21303</name>
</gene>
<evidence type="ECO:0000256" key="1">
    <source>
        <dbReference type="SAM" id="MobiDB-lite"/>
    </source>
</evidence>
<protein>
    <submittedName>
        <fullName evidence="2">Uncharacterized protein</fullName>
    </submittedName>
</protein>
<organism evidence="2 3">
    <name type="scientific">Anabarilius grahami</name>
    <name type="common">Kanglang fish</name>
    <name type="synonym">Barilius grahami</name>
    <dbReference type="NCBI Taxonomy" id="495550"/>
    <lineage>
        <taxon>Eukaryota</taxon>
        <taxon>Metazoa</taxon>
        <taxon>Chordata</taxon>
        <taxon>Craniata</taxon>
        <taxon>Vertebrata</taxon>
        <taxon>Euteleostomi</taxon>
        <taxon>Actinopterygii</taxon>
        <taxon>Neopterygii</taxon>
        <taxon>Teleostei</taxon>
        <taxon>Ostariophysi</taxon>
        <taxon>Cypriniformes</taxon>
        <taxon>Xenocyprididae</taxon>
        <taxon>Xenocypridinae</taxon>
        <taxon>Xenocypridinae incertae sedis</taxon>
        <taxon>Anabarilius</taxon>
    </lineage>
</organism>
<reference evidence="2 3" key="1">
    <citation type="submission" date="2018-10" db="EMBL/GenBank/DDBJ databases">
        <title>Genome assembly for a Yunnan-Guizhou Plateau 3E fish, Anabarilius grahami (Regan), and its evolutionary and genetic applications.</title>
        <authorList>
            <person name="Jiang W."/>
        </authorList>
    </citation>
    <scope>NUCLEOTIDE SEQUENCE [LARGE SCALE GENOMIC DNA]</scope>
    <source>
        <strain evidence="2">AG-KIZ</strain>
        <tissue evidence="2">Muscle</tissue>
    </source>
</reference>
<dbReference type="EMBL" id="RJVU01056427">
    <property type="protein sequence ID" value="ROK54664.1"/>
    <property type="molecule type" value="Genomic_DNA"/>
</dbReference>
<sequence length="126" mass="13947">MYQLETEDPSSGCLLDTSRGWMLENSSSRSEIRMTDDTHTQTWNTGGSSKTQETGRRRGWYLSVAGGLNSMEVSSLMRTRPDNVTECVSVFYVSADWRGDEVQVFVISTQGKACTVIGGCWSLACL</sequence>
<accession>A0A3N0XZT2</accession>
<proteinExistence type="predicted"/>
<feature type="compositionally biased region" description="Basic and acidic residues" evidence="1">
    <location>
        <begin position="30"/>
        <end position="39"/>
    </location>
</feature>
<dbReference type="AlphaFoldDB" id="A0A3N0XZT2"/>
<evidence type="ECO:0000313" key="2">
    <source>
        <dbReference type="EMBL" id="ROK54664.1"/>
    </source>
</evidence>
<dbReference type="Proteomes" id="UP000281406">
    <property type="component" value="Unassembled WGS sequence"/>
</dbReference>
<keyword evidence="3" id="KW-1185">Reference proteome</keyword>
<feature type="region of interest" description="Disordered" evidence="1">
    <location>
        <begin position="27"/>
        <end position="55"/>
    </location>
</feature>
<name>A0A3N0XZT2_ANAGA</name>